<evidence type="ECO:0000256" key="7">
    <source>
        <dbReference type="ARBA" id="ARBA00023295"/>
    </source>
</evidence>
<evidence type="ECO:0000256" key="6">
    <source>
        <dbReference type="ARBA" id="ARBA00023277"/>
    </source>
</evidence>
<proteinExistence type="inferred from homology"/>
<protein>
    <recommendedName>
        <fullName evidence="3 9">Cellulase</fullName>
        <ecNumber evidence="3 9">3.2.1.4</ecNumber>
    </recommendedName>
</protein>
<comment type="similarity">
    <text evidence="2">Belongs to the glycosyl hydrolase 45 (cellulase K) family.</text>
</comment>
<dbReference type="InterPro" id="IPR036908">
    <property type="entry name" value="RlpA-like_sf"/>
</dbReference>
<evidence type="ECO:0000256" key="4">
    <source>
        <dbReference type="ARBA" id="ARBA00022801"/>
    </source>
</evidence>
<keyword evidence="4" id="KW-0378">Hydrolase</keyword>
<evidence type="ECO:0000259" key="11">
    <source>
        <dbReference type="PROSITE" id="PS01140"/>
    </source>
</evidence>
<dbReference type="Gene3D" id="2.40.40.10">
    <property type="entry name" value="RlpA-like domain"/>
    <property type="match status" value="1"/>
</dbReference>
<dbReference type="GO" id="GO:0030245">
    <property type="term" value="P:cellulose catabolic process"/>
    <property type="evidence" value="ECO:0007669"/>
    <property type="project" value="UniProtKB-KW"/>
</dbReference>
<feature type="domain" description="Glycosyl hydrolases family 45 active site" evidence="11">
    <location>
        <begin position="29"/>
        <end position="40"/>
    </location>
</feature>
<organism evidence="12 13">
    <name type="scientific">Ophiocordyceps australis</name>
    <dbReference type="NCBI Taxonomy" id="1399860"/>
    <lineage>
        <taxon>Eukaryota</taxon>
        <taxon>Fungi</taxon>
        <taxon>Dikarya</taxon>
        <taxon>Ascomycota</taxon>
        <taxon>Pezizomycotina</taxon>
        <taxon>Sordariomycetes</taxon>
        <taxon>Hypocreomycetidae</taxon>
        <taxon>Hypocreales</taxon>
        <taxon>Ophiocordycipitaceae</taxon>
        <taxon>Ophiocordyceps</taxon>
    </lineage>
</organism>
<dbReference type="SUPFAM" id="SSF50685">
    <property type="entry name" value="Barwin-like endoglucanases"/>
    <property type="match status" value="1"/>
</dbReference>
<dbReference type="EC" id="3.2.1.4" evidence="3 9"/>
<evidence type="ECO:0000256" key="9">
    <source>
        <dbReference type="PROSITE-ProRule" id="PRU10069"/>
    </source>
</evidence>
<keyword evidence="7" id="KW-0326">Glycosidase</keyword>
<accession>A0A2C5X7G1</accession>
<dbReference type="InterPro" id="IPR000334">
    <property type="entry name" value="Glyco_hydro_45"/>
</dbReference>
<evidence type="ECO:0000256" key="1">
    <source>
        <dbReference type="ARBA" id="ARBA00000966"/>
    </source>
</evidence>
<keyword evidence="8" id="KW-0624">Polysaccharide degradation</keyword>
<keyword evidence="5" id="KW-0136">Cellulose degradation</keyword>
<dbReference type="Proteomes" id="UP000226192">
    <property type="component" value="Unassembled WGS sequence"/>
</dbReference>
<dbReference type="AlphaFoldDB" id="A0A2C5X7G1"/>
<evidence type="ECO:0000256" key="5">
    <source>
        <dbReference type="ARBA" id="ARBA00023001"/>
    </source>
</evidence>
<dbReference type="PANTHER" id="PTHR39730">
    <property type="entry name" value="ENDOGLUCANASE 1"/>
    <property type="match status" value="1"/>
</dbReference>
<keyword evidence="6" id="KW-0119">Carbohydrate metabolism</keyword>
<feature type="signal peptide" evidence="10">
    <location>
        <begin position="1"/>
        <end position="24"/>
    </location>
</feature>
<evidence type="ECO:0000256" key="10">
    <source>
        <dbReference type="SAM" id="SignalP"/>
    </source>
</evidence>
<dbReference type="OrthoDB" id="10035502at2759"/>
<dbReference type="Pfam" id="PF02015">
    <property type="entry name" value="Glyco_hydro_45"/>
    <property type="match status" value="1"/>
</dbReference>
<dbReference type="PANTHER" id="PTHR39730:SF1">
    <property type="entry name" value="ENDOGLUCANASE 1"/>
    <property type="match status" value="1"/>
</dbReference>
<dbReference type="GO" id="GO:0008810">
    <property type="term" value="F:cellulase activity"/>
    <property type="evidence" value="ECO:0007669"/>
    <property type="project" value="UniProtKB-EC"/>
</dbReference>
<dbReference type="STRING" id="1399860.A0A2C5X7G1"/>
<dbReference type="EMBL" id="NJET01000192">
    <property type="protein sequence ID" value="PHH59629.1"/>
    <property type="molecule type" value="Genomic_DNA"/>
</dbReference>
<dbReference type="InterPro" id="IPR052288">
    <property type="entry name" value="GH45_Enzymes"/>
</dbReference>
<comment type="caution">
    <text evidence="12">The sequence shown here is derived from an EMBL/GenBank/DDBJ whole genome shotgun (WGS) entry which is preliminary data.</text>
</comment>
<keyword evidence="13" id="KW-1185">Reference proteome</keyword>
<feature type="chain" id="PRO_5012903160" description="Cellulase" evidence="10">
    <location>
        <begin position="25"/>
        <end position="231"/>
    </location>
</feature>
<keyword evidence="10" id="KW-0732">Signal</keyword>
<evidence type="ECO:0000256" key="3">
    <source>
        <dbReference type="ARBA" id="ARBA00012601"/>
    </source>
</evidence>
<evidence type="ECO:0000256" key="8">
    <source>
        <dbReference type="ARBA" id="ARBA00023326"/>
    </source>
</evidence>
<feature type="active site" description="Nucleophile" evidence="9">
    <location>
        <position position="34"/>
    </location>
</feature>
<sequence>MNSHQLCMLFSLLALALMARIGLADTGVTTRYWDCCKPSCAWPGKARVSEPVRTCKKDDRWPEPRNPNAQSACSGGDAYACSNNGPWAVSNDLAYGFAAAKLAGQSEYNWCCACYELTFTSTLIAGKRMIVQVTNTGGDLGNNHFDLSFPGGGVGIFAQGCQSQFNGAWMGDQYGGYRNRNDCYNLPEGMFRDGCFFRFDWFQNAQNPTVNFREVSCPQAMIDRTHCGRWG</sequence>
<dbReference type="PROSITE" id="PS01140">
    <property type="entry name" value="GLYCOSYL_HYDROL_F45"/>
    <property type="match status" value="1"/>
</dbReference>
<name>A0A2C5X7G1_9HYPO</name>
<evidence type="ECO:0000313" key="13">
    <source>
        <dbReference type="Proteomes" id="UP000226192"/>
    </source>
</evidence>
<gene>
    <name evidence="12" type="ORF">CDD81_2814</name>
</gene>
<evidence type="ECO:0000313" key="12">
    <source>
        <dbReference type="EMBL" id="PHH59629.1"/>
    </source>
</evidence>
<reference evidence="12 13" key="1">
    <citation type="submission" date="2017-06" db="EMBL/GenBank/DDBJ databases">
        <title>Ant-infecting Ophiocordyceps genomes reveal a high diversity of potential behavioral manipulation genes and a possible major role for enterotoxins.</title>
        <authorList>
            <person name="De Bekker C."/>
            <person name="Evans H.C."/>
            <person name="Brachmann A."/>
            <person name="Hughes D.P."/>
        </authorList>
    </citation>
    <scope>NUCLEOTIDE SEQUENCE [LARGE SCALE GENOMIC DNA]</scope>
    <source>
        <strain evidence="12 13">Map64</strain>
    </source>
</reference>
<comment type="catalytic activity">
    <reaction evidence="1 9">
        <text>Endohydrolysis of (1-&gt;4)-beta-D-glucosidic linkages in cellulose, lichenin and cereal beta-D-glucans.</text>
        <dbReference type="EC" id="3.2.1.4"/>
    </reaction>
</comment>
<evidence type="ECO:0000256" key="2">
    <source>
        <dbReference type="ARBA" id="ARBA00007793"/>
    </source>
</evidence>